<keyword evidence="2" id="KW-1185">Reference proteome</keyword>
<dbReference type="Proteomes" id="UP001606210">
    <property type="component" value="Unassembled WGS sequence"/>
</dbReference>
<organism evidence="1 2">
    <name type="scientific">Pelomonas parva</name>
    <dbReference type="NCBI Taxonomy" id="3299032"/>
    <lineage>
        <taxon>Bacteria</taxon>
        <taxon>Pseudomonadati</taxon>
        <taxon>Pseudomonadota</taxon>
        <taxon>Betaproteobacteria</taxon>
        <taxon>Burkholderiales</taxon>
        <taxon>Sphaerotilaceae</taxon>
        <taxon>Roseateles</taxon>
    </lineage>
</organism>
<protein>
    <submittedName>
        <fullName evidence="1">Uncharacterized protein</fullName>
    </submittedName>
</protein>
<evidence type="ECO:0000313" key="2">
    <source>
        <dbReference type="Proteomes" id="UP001606210"/>
    </source>
</evidence>
<gene>
    <name evidence="1" type="ORF">ACG00Y_21000</name>
</gene>
<sequence>MASRFLKLALAVFIGAAAAFLVTGLARGESPGQTWSRFAVWAGGGSAGKPVLTAGVLVGGSEHAAADGRIGLPSGTRFQLRVHSSRAGVVHLHAINPQGQASDKPLWTADIAAGAYLVTPVLRLEGAQGKETLSVRLKAPGAASEIARQDVQIWHQ</sequence>
<evidence type="ECO:0000313" key="1">
    <source>
        <dbReference type="EMBL" id="MFG6432411.1"/>
    </source>
</evidence>
<name>A0ABW7F706_9BURK</name>
<accession>A0ABW7F706</accession>
<proteinExistence type="predicted"/>
<dbReference type="EMBL" id="JBIGHV010000008">
    <property type="protein sequence ID" value="MFG6432411.1"/>
    <property type="molecule type" value="Genomic_DNA"/>
</dbReference>
<comment type="caution">
    <text evidence="1">The sequence shown here is derived from an EMBL/GenBank/DDBJ whole genome shotgun (WGS) entry which is preliminary data.</text>
</comment>
<reference evidence="1 2" key="1">
    <citation type="submission" date="2024-08" db="EMBL/GenBank/DDBJ databases">
        <authorList>
            <person name="Lu H."/>
        </authorList>
    </citation>
    <scope>NUCLEOTIDE SEQUENCE [LARGE SCALE GENOMIC DNA]</scope>
    <source>
        <strain evidence="1 2">LYH14W</strain>
    </source>
</reference>
<dbReference type="RefSeq" id="WP_394482253.1">
    <property type="nucleotide sequence ID" value="NZ_JBIGHV010000008.1"/>
</dbReference>